<reference evidence="1" key="1">
    <citation type="submission" date="2020-04" db="EMBL/GenBank/DDBJ databases">
        <authorList>
            <person name="Zhang T."/>
        </authorList>
    </citation>
    <scope>NUCLEOTIDE SEQUENCE</scope>
    <source>
        <strain evidence="1">HKST-UBA01</strain>
    </source>
</reference>
<reference evidence="1" key="2">
    <citation type="journal article" date="2021" name="Microbiome">
        <title>Successional dynamics and alternative stable states in a saline activated sludge microbial community over 9 years.</title>
        <authorList>
            <person name="Wang Y."/>
            <person name="Ye J."/>
            <person name="Ju F."/>
            <person name="Liu L."/>
            <person name="Boyd J.A."/>
            <person name="Deng Y."/>
            <person name="Parks D.H."/>
            <person name="Jiang X."/>
            <person name="Yin X."/>
            <person name="Woodcroft B.J."/>
            <person name="Tyson G.W."/>
            <person name="Hugenholtz P."/>
            <person name="Polz M.F."/>
            <person name="Zhang T."/>
        </authorList>
    </citation>
    <scope>NUCLEOTIDE SEQUENCE</scope>
    <source>
        <strain evidence="1">HKST-UBA01</strain>
    </source>
</reference>
<dbReference type="AlphaFoldDB" id="A0A955RPE9"/>
<dbReference type="Proteomes" id="UP000701698">
    <property type="component" value="Unassembled WGS sequence"/>
</dbReference>
<dbReference type="EMBL" id="JAGQKX010000072">
    <property type="protein sequence ID" value="MCA9390341.1"/>
    <property type="molecule type" value="Genomic_DNA"/>
</dbReference>
<protein>
    <submittedName>
        <fullName evidence="1">Uncharacterized protein</fullName>
    </submittedName>
</protein>
<sequence length="131" mass="14752">MDFDTATSSYADHKLRVEEHTVSLLVNKLKDSKLPPEQIGKIAKTILQIVEQANSRKTLVTALTDAMHDYPELAVVSEQEELFLKQQAESIIKATIEELITQDKQEQAMELAQSINYGEVPLDLQSKIDNI</sequence>
<proteinExistence type="predicted"/>
<organism evidence="1 2">
    <name type="scientific">candidate division WWE3 bacterium</name>
    <dbReference type="NCBI Taxonomy" id="2053526"/>
    <lineage>
        <taxon>Bacteria</taxon>
        <taxon>Katanobacteria</taxon>
    </lineage>
</organism>
<gene>
    <name evidence="1" type="ORF">KC571_02950</name>
</gene>
<evidence type="ECO:0000313" key="2">
    <source>
        <dbReference type="Proteomes" id="UP000701698"/>
    </source>
</evidence>
<accession>A0A955RPE9</accession>
<name>A0A955RPE9_UNCKA</name>
<evidence type="ECO:0000313" key="1">
    <source>
        <dbReference type="EMBL" id="MCA9390341.1"/>
    </source>
</evidence>
<comment type="caution">
    <text evidence="1">The sequence shown here is derived from an EMBL/GenBank/DDBJ whole genome shotgun (WGS) entry which is preliminary data.</text>
</comment>